<feature type="transmembrane region" description="Helical" evidence="4">
    <location>
        <begin position="83"/>
        <end position="101"/>
    </location>
</feature>
<evidence type="ECO:0000256" key="1">
    <source>
        <dbReference type="ARBA" id="ARBA00010692"/>
    </source>
</evidence>
<dbReference type="PANTHER" id="PTHR34295:SF1">
    <property type="entry name" value="BIOTIN TRANSPORTER BIOY"/>
    <property type="match status" value="1"/>
</dbReference>
<feature type="transmembrane region" description="Helical" evidence="4">
    <location>
        <begin position="60"/>
        <end position="76"/>
    </location>
</feature>
<feature type="transmembrane region" description="Helical" evidence="4">
    <location>
        <begin position="33"/>
        <end position="54"/>
    </location>
</feature>
<comment type="similarity">
    <text evidence="1 2">Belongs to the BioY family.</text>
</comment>
<dbReference type="PANTHER" id="PTHR34295">
    <property type="entry name" value="BIOTIN TRANSPORTER BIOY"/>
    <property type="match status" value="1"/>
</dbReference>
<evidence type="ECO:0000313" key="5">
    <source>
        <dbReference type="EMBL" id="GEN79156.1"/>
    </source>
</evidence>
<dbReference type="GO" id="GO:0005886">
    <property type="term" value="C:plasma membrane"/>
    <property type="evidence" value="ECO:0007669"/>
    <property type="project" value="UniProtKB-SubCell"/>
</dbReference>
<feature type="region of interest" description="Disordered" evidence="3">
    <location>
        <begin position="1"/>
        <end position="20"/>
    </location>
</feature>
<dbReference type="AlphaFoldDB" id="A0A511YVI5"/>
<evidence type="ECO:0000313" key="6">
    <source>
        <dbReference type="Proteomes" id="UP000321484"/>
    </source>
</evidence>
<evidence type="ECO:0000256" key="2">
    <source>
        <dbReference type="PIRNR" id="PIRNR016661"/>
    </source>
</evidence>
<dbReference type="Pfam" id="PF02632">
    <property type="entry name" value="BioY"/>
    <property type="match status" value="1"/>
</dbReference>
<keyword evidence="6" id="KW-1185">Reference proteome</keyword>
<dbReference type="RefSeq" id="WP_034244821.1">
    <property type="nucleotide sequence ID" value="NZ_BJYK01000001.1"/>
</dbReference>
<keyword evidence="2" id="KW-0813">Transport</keyword>
<accession>A0A511YVI5</accession>
<feature type="transmembrane region" description="Helical" evidence="4">
    <location>
        <begin position="141"/>
        <end position="160"/>
    </location>
</feature>
<feature type="transmembrane region" description="Helical" evidence="4">
    <location>
        <begin position="107"/>
        <end position="129"/>
    </location>
</feature>
<keyword evidence="4" id="KW-0812">Transmembrane</keyword>
<evidence type="ECO:0000256" key="3">
    <source>
        <dbReference type="SAM" id="MobiDB-lite"/>
    </source>
</evidence>
<gene>
    <name evidence="5" type="primary">bioY</name>
    <name evidence="5" type="ORF">AFE02nite_08900</name>
</gene>
<dbReference type="GO" id="GO:0015225">
    <property type="term" value="F:biotin transmembrane transporter activity"/>
    <property type="evidence" value="ECO:0007669"/>
    <property type="project" value="UniProtKB-UniRule"/>
</dbReference>
<dbReference type="Gene3D" id="1.10.1760.20">
    <property type="match status" value="1"/>
</dbReference>
<protein>
    <recommendedName>
        <fullName evidence="2">Biotin transporter</fullName>
    </recommendedName>
</protein>
<reference evidence="5 6" key="1">
    <citation type="submission" date="2019-07" db="EMBL/GenBank/DDBJ databases">
        <title>Whole genome shotgun sequence of Actinotalea fermentans NBRC 105374.</title>
        <authorList>
            <person name="Hosoyama A."/>
            <person name="Uohara A."/>
            <person name="Ohji S."/>
            <person name="Ichikawa N."/>
        </authorList>
    </citation>
    <scope>NUCLEOTIDE SEQUENCE [LARGE SCALE GENOMIC DNA]</scope>
    <source>
        <strain evidence="5 6">NBRC 105374</strain>
    </source>
</reference>
<keyword evidence="2 4" id="KW-0472">Membrane</keyword>
<name>A0A511YVI5_9CELL</name>
<organism evidence="5 6">
    <name type="scientific">Actinotalea fermentans</name>
    <dbReference type="NCBI Taxonomy" id="43671"/>
    <lineage>
        <taxon>Bacteria</taxon>
        <taxon>Bacillati</taxon>
        <taxon>Actinomycetota</taxon>
        <taxon>Actinomycetes</taxon>
        <taxon>Micrococcales</taxon>
        <taxon>Cellulomonadaceae</taxon>
        <taxon>Actinotalea</taxon>
    </lineage>
</organism>
<proteinExistence type="inferred from homology"/>
<dbReference type="Proteomes" id="UP000321484">
    <property type="component" value="Unassembled WGS sequence"/>
</dbReference>
<dbReference type="InterPro" id="IPR003784">
    <property type="entry name" value="BioY"/>
</dbReference>
<keyword evidence="2" id="KW-1003">Cell membrane</keyword>
<dbReference type="EMBL" id="BJYK01000001">
    <property type="protein sequence ID" value="GEN79156.1"/>
    <property type="molecule type" value="Genomic_DNA"/>
</dbReference>
<evidence type="ECO:0000256" key="4">
    <source>
        <dbReference type="SAM" id="Phobius"/>
    </source>
</evidence>
<feature type="compositionally biased region" description="Low complexity" evidence="3">
    <location>
        <begin position="9"/>
        <end position="20"/>
    </location>
</feature>
<comment type="caution">
    <text evidence="5">The sequence shown here is derived from an EMBL/GenBank/DDBJ whole genome shotgun (WGS) entry which is preliminary data.</text>
</comment>
<dbReference type="PIRSF" id="PIRSF016661">
    <property type="entry name" value="BioY"/>
    <property type="match status" value="1"/>
</dbReference>
<sequence length="210" mass="21144">MNADREQSLPAPDGAAAAPGALPHTRAWSTTDLSLIATFAAVIAVGSLVAVPVSGVPVPVTLQTFAVLLAGAVLGARRGSLAVLLYLAVGLAGLPIFAQGFGGPAVIGRASAGYLLAFPAAAWLIGAVAERSARRGWGVRTGSLVVGGVVASLVVYAVGVPVMAARTAMSLGEAVTFNNLFVPFDAVKLGLAVLVATSVHRAFPDLLPRR</sequence>
<feature type="transmembrane region" description="Helical" evidence="4">
    <location>
        <begin position="180"/>
        <end position="203"/>
    </location>
</feature>
<keyword evidence="4" id="KW-1133">Transmembrane helix</keyword>
<comment type="subcellular location">
    <subcellularLocation>
        <location evidence="2">Cell membrane</location>
        <topology evidence="2">Multi-pass membrane protein</topology>
    </subcellularLocation>
</comment>